<reference evidence="6" key="2">
    <citation type="submission" date="2021-04" db="EMBL/GenBank/DDBJ databases">
        <authorList>
            <person name="Gilroy R."/>
        </authorList>
    </citation>
    <scope>NUCLEOTIDE SEQUENCE</scope>
    <source>
        <strain evidence="6">ChiSxjej3B15-24422</strain>
    </source>
</reference>
<dbReference type="AlphaFoldDB" id="A0A9D1YSY2"/>
<dbReference type="InterPro" id="IPR036388">
    <property type="entry name" value="WH-like_DNA-bd_sf"/>
</dbReference>
<keyword evidence="4" id="KW-0804">Transcription</keyword>
<evidence type="ECO:0000256" key="4">
    <source>
        <dbReference type="ARBA" id="ARBA00023163"/>
    </source>
</evidence>
<dbReference type="PROSITE" id="PS50931">
    <property type="entry name" value="HTH_LYSR"/>
    <property type="match status" value="1"/>
</dbReference>
<dbReference type="GO" id="GO:0032993">
    <property type="term" value="C:protein-DNA complex"/>
    <property type="evidence" value="ECO:0007669"/>
    <property type="project" value="TreeGrafter"/>
</dbReference>
<organism evidence="6 7">
    <name type="scientific">Candidatus Eisenbergiella pullistercoris</name>
    <dbReference type="NCBI Taxonomy" id="2838555"/>
    <lineage>
        <taxon>Bacteria</taxon>
        <taxon>Bacillati</taxon>
        <taxon>Bacillota</taxon>
        <taxon>Clostridia</taxon>
        <taxon>Lachnospirales</taxon>
        <taxon>Lachnospiraceae</taxon>
        <taxon>Eisenbergiella</taxon>
    </lineage>
</organism>
<dbReference type="SUPFAM" id="SSF46785">
    <property type="entry name" value="Winged helix' DNA-binding domain"/>
    <property type="match status" value="1"/>
</dbReference>
<dbReference type="PRINTS" id="PR00039">
    <property type="entry name" value="HTHLYSR"/>
</dbReference>
<keyword evidence="2" id="KW-0805">Transcription regulation</keyword>
<gene>
    <name evidence="6" type="ORF">H9831_14205</name>
</gene>
<dbReference type="EMBL" id="DXDD01000175">
    <property type="protein sequence ID" value="HIY61803.1"/>
    <property type="molecule type" value="Genomic_DNA"/>
</dbReference>
<accession>A0A9D1YSY2</accession>
<comment type="similarity">
    <text evidence="1">Belongs to the LysR transcriptional regulatory family.</text>
</comment>
<evidence type="ECO:0000256" key="2">
    <source>
        <dbReference type="ARBA" id="ARBA00023015"/>
    </source>
</evidence>
<dbReference type="SUPFAM" id="SSF53850">
    <property type="entry name" value="Periplasmic binding protein-like II"/>
    <property type="match status" value="1"/>
</dbReference>
<dbReference type="InterPro" id="IPR005119">
    <property type="entry name" value="LysR_subst-bd"/>
</dbReference>
<dbReference type="GO" id="GO:0003677">
    <property type="term" value="F:DNA binding"/>
    <property type="evidence" value="ECO:0007669"/>
    <property type="project" value="UniProtKB-KW"/>
</dbReference>
<dbReference type="PANTHER" id="PTHR30346">
    <property type="entry name" value="TRANSCRIPTIONAL DUAL REGULATOR HCAR-RELATED"/>
    <property type="match status" value="1"/>
</dbReference>
<dbReference type="InterPro" id="IPR036390">
    <property type="entry name" value="WH_DNA-bd_sf"/>
</dbReference>
<evidence type="ECO:0000259" key="5">
    <source>
        <dbReference type="PROSITE" id="PS50931"/>
    </source>
</evidence>
<sequence length="291" mass="32367">MELKQLHEFVTVVKEGTISGAARKLNLSQPPLSAQMKLLEEEFGCLLFERGPRKILLTEAGRLLYDRAVTLLELADVTRKELQDCRDGVTGALRLGVVSSVGSSLLPEWIRNFHEKNPAVRFELFEANTYQLLEQLHANLLELAIVRTPFQEENLAVYPICEEPMLAVGDGRFFQDIGEAGEITLSQLSRLPLILYRRWEKPLMEAAAQDGLTLSCFCRNDDARTTARLADCGLGVGVIPASSRSFLRDPATRVCTIRDSRLASSILAVHGKTARLSAVARLFLSCLQEQL</sequence>
<dbReference type="Gene3D" id="1.10.10.10">
    <property type="entry name" value="Winged helix-like DNA-binding domain superfamily/Winged helix DNA-binding domain"/>
    <property type="match status" value="1"/>
</dbReference>
<name>A0A9D1YSY2_9FIRM</name>
<protein>
    <submittedName>
        <fullName evidence="6">LysR family transcriptional regulator</fullName>
    </submittedName>
</protein>
<dbReference type="InterPro" id="IPR000847">
    <property type="entry name" value="LysR_HTH_N"/>
</dbReference>
<dbReference type="Pfam" id="PF03466">
    <property type="entry name" value="LysR_substrate"/>
    <property type="match status" value="1"/>
</dbReference>
<dbReference type="Gene3D" id="3.40.190.10">
    <property type="entry name" value="Periplasmic binding protein-like II"/>
    <property type="match status" value="2"/>
</dbReference>
<reference evidence="6" key="1">
    <citation type="journal article" date="2021" name="PeerJ">
        <title>Extensive microbial diversity within the chicken gut microbiome revealed by metagenomics and culture.</title>
        <authorList>
            <person name="Gilroy R."/>
            <person name="Ravi A."/>
            <person name="Getino M."/>
            <person name="Pursley I."/>
            <person name="Horton D.L."/>
            <person name="Alikhan N.F."/>
            <person name="Baker D."/>
            <person name="Gharbi K."/>
            <person name="Hall N."/>
            <person name="Watson M."/>
            <person name="Adriaenssens E.M."/>
            <person name="Foster-Nyarko E."/>
            <person name="Jarju S."/>
            <person name="Secka A."/>
            <person name="Antonio M."/>
            <person name="Oren A."/>
            <person name="Chaudhuri R.R."/>
            <person name="La Ragione R."/>
            <person name="Hildebrand F."/>
            <person name="Pallen M.J."/>
        </authorList>
    </citation>
    <scope>NUCLEOTIDE SEQUENCE</scope>
    <source>
        <strain evidence="6">ChiSxjej3B15-24422</strain>
    </source>
</reference>
<proteinExistence type="inferred from homology"/>
<feature type="domain" description="HTH lysR-type" evidence="5">
    <location>
        <begin position="1"/>
        <end position="58"/>
    </location>
</feature>
<comment type="caution">
    <text evidence="6">The sequence shown here is derived from an EMBL/GenBank/DDBJ whole genome shotgun (WGS) entry which is preliminary data.</text>
</comment>
<dbReference type="CDD" id="cd05466">
    <property type="entry name" value="PBP2_LTTR_substrate"/>
    <property type="match status" value="1"/>
</dbReference>
<keyword evidence="3" id="KW-0238">DNA-binding</keyword>
<dbReference type="GO" id="GO:0003700">
    <property type="term" value="F:DNA-binding transcription factor activity"/>
    <property type="evidence" value="ECO:0007669"/>
    <property type="project" value="InterPro"/>
</dbReference>
<evidence type="ECO:0000256" key="1">
    <source>
        <dbReference type="ARBA" id="ARBA00009437"/>
    </source>
</evidence>
<dbReference type="FunFam" id="1.10.10.10:FF:000001">
    <property type="entry name" value="LysR family transcriptional regulator"/>
    <property type="match status" value="1"/>
</dbReference>
<dbReference type="Proteomes" id="UP000824007">
    <property type="component" value="Unassembled WGS sequence"/>
</dbReference>
<evidence type="ECO:0000313" key="7">
    <source>
        <dbReference type="Proteomes" id="UP000824007"/>
    </source>
</evidence>
<evidence type="ECO:0000313" key="6">
    <source>
        <dbReference type="EMBL" id="HIY61803.1"/>
    </source>
</evidence>
<dbReference type="Pfam" id="PF00126">
    <property type="entry name" value="HTH_1"/>
    <property type="match status" value="1"/>
</dbReference>
<evidence type="ECO:0000256" key="3">
    <source>
        <dbReference type="ARBA" id="ARBA00023125"/>
    </source>
</evidence>
<dbReference type="PANTHER" id="PTHR30346:SF28">
    <property type="entry name" value="HTH-TYPE TRANSCRIPTIONAL REGULATOR CYNR"/>
    <property type="match status" value="1"/>
</dbReference>